<dbReference type="STRING" id="7176.B0WSR0"/>
<proteinExistence type="predicted"/>
<dbReference type="Pfam" id="PF09995">
    <property type="entry name" value="MPAB_Lcp_cat"/>
    <property type="match status" value="1"/>
</dbReference>
<dbReference type="eggNOG" id="KOG3298">
    <property type="taxonomic scope" value="Eukaryota"/>
</dbReference>
<dbReference type="VEuPathDB" id="VectorBase:CQUJHB017818"/>
<sequence length="350" mass="40718">MGGDEKQSKTDDDGSDFLRNLLKCGSSLPVDSDVDAYELQLPEWYDDGKFKRAQQFFKRNLFAMYVAMLCGLLVILAVPSILNVLIYTKQSSTAMTAYRRYVATIMHTLNWYYEDLTPGSTSWRSIAYVRRTHAATSKRSSSKLSGRIIAQKDMAVTQFGFVGYVVLGYKKLGIQYSVEDMEAMVHFWRVIGYMIGIQDQYNICTDSLATTEQRMRQIQDHILRPALEERTEDFEQMGKALITGMWSFNPFLNYDAFLFLTARLTGVPGYHYWTEEHPSVGCETKYQKFSRYTRFVLYFLILIHEIGLKYTIVRLYLNSQMVMSRFLITYFPFLAIPKFGFRNSYVRILK</sequence>
<keyword evidence="1" id="KW-1133">Transmembrane helix</keyword>
<evidence type="ECO:0000313" key="3">
    <source>
        <dbReference type="EMBL" id="EDS34019.1"/>
    </source>
</evidence>
<dbReference type="InterPro" id="IPR018713">
    <property type="entry name" value="MPAB/Lcp_cat_dom"/>
</dbReference>
<evidence type="ECO:0000313" key="5">
    <source>
        <dbReference type="Proteomes" id="UP000002320"/>
    </source>
</evidence>
<keyword evidence="5" id="KW-1185">Reference proteome</keyword>
<feature type="transmembrane region" description="Helical" evidence="1">
    <location>
        <begin position="323"/>
        <end position="341"/>
    </location>
</feature>
<protein>
    <recommendedName>
        <fullName evidence="2">ER-bound oxygenase mpaB/mpaB'/Rubber oxygenase catalytic domain-containing protein</fullName>
    </recommendedName>
</protein>
<dbReference type="KEGG" id="cqu:CpipJ_CPIJ009987"/>
<accession>B0WSR0</accession>
<organism>
    <name type="scientific">Culex quinquefasciatus</name>
    <name type="common">Southern house mosquito</name>
    <name type="synonym">Culex pungens</name>
    <dbReference type="NCBI Taxonomy" id="7176"/>
    <lineage>
        <taxon>Eukaryota</taxon>
        <taxon>Metazoa</taxon>
        <taxon>Ecdysozoa</taxon>
        <taxon>Arthropoda</taxon>
        <taxon>Hexapoda</taxon>
        <taxon>Insecta</taxon>
        <taxon>Pterygota</taxon>
        <taxon>Neoptera</taxon>
        <taxon>Endopterygota</taxon>
        <taxon>Diptera</taxon>
        <taxon>Nematocera</taxon>
        <taxon>Culicoidea</taxon>
        <taxon>Culicidae</taxon>
        <taxon>Culicinae</taxon>
        <taxon>Culicini</taxon>
        <taxon>Culex</taxon>
        <taxon>Culex</taxon>
    </lineage>
</organism>
<feature type="transmembrane region" description="Helical" evidence="1">
    <location>
        <begin position="62"/>
        <end position="86"/>
    </location>
</feature>
<keyword evidence="1" id="KW-0812">Transmembrane</keyword>
<keyword evidence="1" id="KW-0472">Membrane</keyword>
<feature type="domain" description="ER-bound oxygenase mpaB/mpaB'/Rubber oxygenase catalytic" evidence="2">
    <location>
        <begin position="62"/>
        <end position="252"/>
    </location>
</feature>
<evidence type="ECO:0000313" key="4">
    <source>
        <dbReference type="EnsemblMetazoa" id="CPIJ009987-PA"/>
    </source>
</evidence>
<feature type="transmembrane region" description="Helical" evidence="1">
    <location>
        <begin position="295"/>
        <end position="317"/>
    </location>
</feature>
<gene>
    <name evidence="4" type="primary">6042657</name>
    <name evidence="3" type="ORF">CpipJ_CPIJ009987</name>
</gene>
<dbReference type="InParanoid" id="B0WSR0"/>
<dbReference type="EnsemblMetazoa" id="CPIJ009987-RA">
    <property type="protein sequence ID" value="CPIJ009987-PA"/>
    <property type="gene ID" value="CPIJ009987"/>
</dbReference>
<reference evidence="4" key="2">
    <citation type="submission" date="2021-02" db="UniProtKB">
        <authorList>
            <consortium name="EnsemblMetazoa"/>
        </authorList>
    </citation>
    <scope>IDENTIFICATION</scope>
    <source>
        <strain evidence="4">JHB</strain>
    </source>
</reference>
<dbReference type="OMA" id="EQLFKRG"/>
<evidence type="ECO:0000259" key="2">
    <source>
        <dbReference type="Pfam" id="PF09995"/>
    </source>
</evidence>
<dbReference type="AlphaFoldDB" id="B0WSR0"/>
<evidence type="ECO:0000256" key="1">
    <source>
        <dbReference type="SAM" id="Phobius"/>
    </source>
</evidence>
<dbReference type="Proteomes" id="UP000002320">
    <property type="component" value="Unassembled WGS sequence"/>
</dbReference>
<dbReference type="PANTHER" id="PTHR37159">
    <property type="entry name" value="GH11867P"/>
    <property type="match status" value="1"/>
</dbReference>
<name>B0WSR0_CULQU</name>
<dbReference type="HOGENOM" id="CLU_048939_0_0_1"/>
<dbReference type="OrthoDB" id="6361347at2759"/>
<dbReference type="GO" id="GO:0016491">
    <property type="term" value="F:oxidoreductase activity"/>
    <property type="evidence" value="ECO:0007669"/>
    <property type="project" value="InterPro"/>
</dbReference>
<dbReference type="EMBL" id="DS232075">
    <property type="protein sequence ID" value="EDS34019.1"/>
    <property type="molecule type" value="Genomic_DNA"/>
</dbReference>
<dbReference type="VEuPathDB" id="VectorBase:CPIJ009987"/>
<reference evidence="3" key="1">
    <citation type="submission" date="2007-03" db="EMBL/GenBank/DDBJ databases">
        <title>Annotation of Culex pipiens quinquefasciatus.</title>
        <authorList>
            <consortium name="The Broad Institute Genome Sequencing Platform"/>
            <person name="Atkinson P.W."/>
            <person name="Hemingway J."/>
            <person name="Christensen B.M."/>
            <person name="Higgs S."/>
            <person name="Kodira C."/>
            <person name="Hannick L."/>
            <person name="Megy K."/>
            <person name="O'Leary S."/>
            <person name="Pearson M."/>
            <person name="Haas B.J."/>
            <person name="Mauceli E."/>
            <person name="Wortman J.R."/>
            <person name="Lee N.H."/>
            <person name="Guigo R."/>
            <person name="Stanke M."/>
            <person name="Alvarado L."/>
            <person name="Amedeo P."/>
            <person name="Antoine C.H."/>
            <person name="Arensburger P."/>
            <person name="Bidwell S.L."/>
            <person name="Crawford M."/>
            <person name="Camaro F."/>
            <person name="Devon K."/>
            <person name="Engels R."/>
            <person name="Hammond M."/>
            <person name="Howarth C."/>
            <person name="Koehrsen M."/>
            <person name="Lawson D."/>
            <person name="Montgomery P."/>
            <person name="Nene V."/>
            <person name="Nusbaum C."/>
            <person name="Puiu D."/>
            <person name="Romero-Severson J."/>
            <person name="Severson D.W."/>
            <person name="Shumway M."/>
            <person name="Sisk P."/>
            <person name="Stolte C."/>
            <person name="Zeng Q."/>
            <person name="Eisenstadt E."/>
            <person name="Fraser-Liggett C."/>
            <person name="Strausberg R."/>
            <person name="Galagan J."/>
            <person name="Birren B."/>
            <person name="Collins F.H."/>
        </authorList>
    </citation>
    <scope>NUCLEOTIDE SEQUENCE [LARGE SCALE GENOMIC DNA]</scope>
    <source>
        <strain evidence="3">JHB</strain>
    </source>
</reference>
<dbReference type="PANTHER" id="PTHR37159:SF1">
    <property type="entry name" value="GH11867P"/>
    <property type="match status" value="1"/>
</dbReference>